<protein>
    <submittedName>
        <fullName evidence="2">Uncharacterized protein</fullName>
    </submittedName>
</protein>
<keyword evidence="1" id="KW-1133">Transmembrane helix</keyword>
<dbReference type="Proteomes" id="UP001461163">
    <property type="component" value="Unassembled WGS sequence"/>
</dbReference>
<evidence type="ECO:0000256" key="1">
    <source>
        <dbReference type="SAM" id="Phobius"/>
    </source>
</evidence>
<feature type="transmembrane region" description="Helical" evidence="1">
    <location>
        <begin position="61"/>
        <end position="84"/>
    </location>
</feature>
<organism evidence="2 3">
    <name type="scientific">Paraglaciecola mesophila</name>
    <dbReference type="NCBI Taxonomy" id="197222"/>
    <lineage>
        <taxon>Bacteria</taxon>
        <taxon>Pseudomonadati</taxon>
        <taxon>Pseudomonadota</taxon>
        <taxon>Gammaproteobacteria</taxon>
        <taxon>Alteromonadales</taxon>
        <taxon>Alteromonadaceae</taxon>
        <taxon>Paraglaciecola</taxon>
    </lineage>
</organism>
<feature type="transmembrane region" description="Helical" evidence="1">
    <location>
        <begin position="39"/>
        <end position="55"/>
    </location>
</feature>
<keyword evidence="3" id="KW-1185">Reference proteome</keyword>
<keyword evidence="1" id="KW-0472">Membrane</keyword>
<dbReference type="RefSeq" id="WP_342880510.1">
    <property type="nucleotide sequence ID" value="NZ_JBBMQS010000001.1"/>
</dbReference>
<feature type="transmembrane region" description="Helical" evidence="1">
    <location>
        <begin position="127"/>
        <end position="144"/>
    </location>
</feature>
<comment type="caution">
    <text evidence="2">The sequence shown here is derived from an EMBL/GenBank/DDBJ whole genome shotgun (WGS) entry which is preliminary data.</text>
</comment>
<gene>
    <name evidence="2" type="ORF">WNY77_00320</name>
</gene>
<sequence>MMHEEYKRSCEDELDWAIVCQLHEATLQISKSCFEFKKICVGLIGASLAVLVKLTDNSIDHSYFVVPLLICLGFWIADFSAYYFQRKTRNAMNKKFKAIALRNSISEYISEELEVSWFSAAFNHSMSLYYALSSLGLIGWLAYVKDWIGV</sequence>
<evidence type="ECO:0000313" key="3">
    <source>
        <dbReference type="Proteomes" id="UP001461163"/>
    </source>
</evidence>
<evidence type="ECO:0000313" key="2">
    <source>
        <dbReference type="EMBL" id="MEM5495829.1"/>
    </source>
</evidence>
<reference evidence="2 3" key="1">
    <citation type="submission" date="2024-03" db="EMBL/GenBank/DDBJ databases">
        <title>Community enrichment and isolation of bacterial strains for fucoidan degradation.</title>
        <authorList>
            <person name="Sichert A."/>
        </authorList>
    </citation>
    <scope>NUCLEOTIDE SEQUENCE [LARGE SCALE GENOMIC DNA]</scope>
    <source>
        <strain evidence="2 3">AS12</strain>
    </source>
</reference>
<name>A0ABU9SPM0_9ALTE</name>
<accession>A0ABU9SPM0</accession>
<dbReference type="EMBL" id="JBBMQS010000001">
    <property type="protein sequence ID" value="MEM5495829.1"/>
    <property type="molecule type" value="Genomic_DNA"/>
</dbReference>
<proteinExistence type="predicted"/>
<keyword evidence="1" id="KW-0812">Transmembrane</keyword>